<accession>A0A448WSH6</accession>
<proteinExistence type="inferred from homology"/>
<evidence type="ECO:0000259" key="3">
    <source>
        <dbReference type="Pfam" id="PF00135"/>
    </source>
</evidence>
<dbReference type="Pfam" id="PF00135">
    <property type="entry name" value="COesterase"/>
    <property type="match status" value="1"/>
</dbReference>
<reference evidence="4" key="1">
    <citation type="submission" date="2018-11" db="EMBL/GenBank/DDBJ databases">
        <authorList>
            <consortium name="Pathogen Informatics"/>
        </authorList>
    </citation>
    <scope>NUCLEOTIDE SEQUENCE</scope>
</reference>
<dbReference type="EMBL" id="CAAALY010040227">
    <property type="protein sequence ID" value="VEL19129.1"/>
    <property type="molecule type" value="Genomic_DNA"/>
</dbReference>
<protein>
    <recommendedName>
        <fullName evidence="3">Carboxylesterase type B domain-containing protein</fullName>
    </recommendedName>
</protein>
<comment type="similarity">
    <text evidence="1">Belongs to the type-B carboxylesterase/lipase family.</text>
</comment>
<feature type="compositionally biased region" description="Polar residues" evidence="2">
    <location>
        <begin position="111"/>
        <end position="125"/>
    </location>
</feature>
<evidence type="ECO:0000313" key="4">
    <source>
        <dbReference type="EMBL" id="VEL19129.1"/>
    </source>
</evidence>
<evidence type="ECO:0000256" key="2">
    <source>
        <dbReference type="SAM" id="MobiDB-lite"/>
    </source>
</evidence>
<dbReference type="InterPro" id="IPR051093">
    <property type="entry name" value="Neuroligin/BSAL"/>
</dbReference>
<gene>
    <name evidence="4" type="ORF">PXEA_LOCUS12569</name>
</gene>
<dbReference type="PANTHER" id="PTHR43903">
    <property type="entry name" value="NEUROLIGIN"/>
    <property type="match status" value="1"/>
</dbReference>
<name>A0A448WSH6_9PLAT</name>
<dbReference type="Gene3D" id="3.40.50.1820">
    <property type="entry name" value="alpha/beta hydrolase"/>
    <property type="match status" value="1"/>
</dbReference>
<organism evidence="4 5">
    <name type="scientific">Protopolystoma xenopodis</name>
    <dbReference type="NCBI Taxonomy" id="117903"/>
    <lineage>
        <taxon>Eukaryota</taxon>
        <taxon>Metazoa</taxon>
        <taxon>Spiralia</taxon>
        <taxon>Lophotrochozoa</taxon>
        <taxon>Platyhelminthes</taxon>
        <taxon>Monogenea</taxon>
        <taxon>Polyopisthocotylea</taxon>
        <taxon>Polystomatidea</taxon>
        <taxon>Polystomatidae</taxon>
        <taxon>Protopolystoma</taxon>
    </lineage>
</organism>
<dbReference type="AlphaFoldDB" id="A0A448WSH6"/>
<dbReference type="SUPFAM" id="SSF53474">
    <property type="entry name" value="alpha/beta-Hydrolases"/>
    <property type="match status" value="1"/>
</dbReference>
<evidence type="ECO:0000256" key="1">
    <source>
        <dbReference type="ARBA" id="ARBA00005964"/>
    </source>
</evidence>
<keyword evidence="5" id="KW-1185">Reference proteome</keyword>
<dbReference type="Proteomes" id="UP000784294">
    <property type="component" value="Unassembled WGS sequence"/>
</dbReference>
<dbReference type="InterPro" id="IPR002018">
    <property type="entry name" value="CarbesteraseB"/>
</dbReference>
<evidence type="ECO:0000313" key="5">
    <source>
        <dbReference type="Proteomes" id="UP000784294"/>
    </source>
</evidence>
<comment type="caution">
    <text evidence="4">The sequence shown here is derived from an EMBL/GenBank/DDBJ whole genome shotgun (WGS) entry which is preliminary data.</text>
</comment>
<dbReference type="OrthoDB" id="9000293at2759"/>
<feature type="compositionally biased region" description="Low complexity" evidence="2">
    <location>
        <begin position="78"/>
        <end position="93"/>
    </location>
</feature>
<feature type="domain" description="Carboxylesterase type B" evidence="3">
    <location>
        <begin position="2"/>
        <end position="71"/>
    </location>
</feature>
<sequence>MQGYEAEYVFGAPFNEAFQQQFYNFTPEERMLSEQVMRFWSNFAATGSPNQHPGEYHTRQRDLAWEHYQPMAQRRSRPNPVNPNRGVGVGDVPEFGTTTATGRADVGEGGQDSSQTVNPSPTGYRSLSPVPQLDPSRRHMVFDLPGGPRMEQNLRRHACTFWHERITYLHSLLSANSESALGTISHSLASTAKRRLCGRRHLLGEEEFGFEGAHGL</sequence>
<dbReference type="InterPro" id="IPR029058">
    <property type="entry name" value="AB_hydrolase_fold"/>
</dbReference>
<feature type="region of interest" description="Disordered" evidence="2">
    <location>
        <begin position="72"/>
        <end position="137"/>
    </location>
</feature>